<evidence type="ECO:0000313" key="3">
    <source>
        <dbReference type="Proteomes" id="UP000288804"/>
    </source>
</evidence>
<organism evidence="2 3">
    <name type="scientific">Yersinia hibernica</name>
    <dbReference type="NCBI Taxonomy" id="2339259"/>
    <lineage>
        <taxon>Bacteria</taxon>
        <taxon>Pseudomonadati</taxon>
        <taxon>Pseudomonadota</taxon>
        <taxon>Gammaproteobacteria</taxon>
        <taxon>Enterobacterales</taxon>
        <taxon>Yersiniaceae</taxon>
        <taxon>Yersinia</taxon>
    </lineage>
</organism>
<evidence type="ECO:0000256" key="1">
    <source>
        <dbReference type="SAM" id="SignalP"/>
    </source>
</evidence>
<proteinExistence type="predicted"/>
<reference evidence="3" key="1">
    <citation type="submission" date="2018-09" db="EMBL/GenBank/DDBJ databases">
        <title>Yersinia hibernicus sp. nov.</title>
        <authorList>
            <person name="Nguyen S.V."/>
            <person name="Mundanda D.M."/>
            <person name="Anes J."/>
            <person name="Fanning S."/>
        </authorList>
    </citation>
    <scope>NUCLEOTIDE SEQUENCE [LARGE SCALE GENOMIC DNA]</scope>
    <source>
        <strain evidence="3">CFS1934</strain>
    </source>
</reference>
<protein>
    <submittedName>
        <fullName evidence="2">Fimbrial protein</fullName>
    </submittedName>
</protein>
<sequence>MNMIKIAAILLLFPWQAVSAGIPASLGNIDVTLEVTAQPRIEVEKPQGGWYSSIKLNPRLDNHRVYQSEIPITVKLRRQEDFRISVKNPLVLMRQTNDSAALAFSPAEIRWGQDRATLRPLSTTPETFTVNSGKNNLMSTDYLLQISALAPSGPNISGKYSGQLTLIFETNS</sequence>
<dbReference type="EMBL" id="CP032487">
    <property type="protein sequence ID" value="QAX77319.1"/>
    <property type="molecule type" value="Genomic_DNA"/>
</dbReference>
<keyword evidence="3" id="KW-1185">Reference proteome</keyword>
<dbReference type="Proteomes" id="UP000288804">
    <property type="component" value="Chromosome"/>
</dbReference>
<feature type="chain" id="PRO_5045147332" evidence="1">
    <location>
        <begin position="21"/>
        <end position="172"/>
    </location>
</feature>
<keyword evidence="1" id="KW-0732">Signal</keyword>
<dbReference type="RefSeq" id="WP_129195387.1">
    <property type="nucleotide sequence ID" value="NZ_CABHXI010000032.1"/>
</dbReference>
<dbReference type="Gene3D" id="2.60.40.2040">
    <property type="entry name" value="CFA/I fimbrial subunit E, pilin domain"/>
    <property type="match status" value="1"/>
</dbReference>
<name>A0ABX5QVK2_9GAMM</name>
<accession>A0ABX5QVK2</accession>
<gene>
    <name evidence="2" type="ORF">D5F51_01250</name>
</gene>
<evidence type="ECO:0000313" key="2">
    <source>
        <dbReference type="EMBL" id="QAX77319.1"/>
    </source>
</evidence>
<feature type="signal peptide" evidence="1">
    <location>
        <begin position="1"/>
        <end position="20"/>
    </location>
</feature>